<protein>
    <submittedName>
        <fullName evidence="1">Uncharacterized protein</fullName>
    </submittedName>
</protein>
<organism evidence="1 2">
    <name type="scientific">Apolygus lucorum</name>
    <name type="common">Small green plant bug</name>
    <name type="synonym">Lygocoris lucorum</name>
    <dbReference type="NCBI Taxonomy" id="248454"/>
    <lineage>
        <taxon>Eukaryota</taxon>
        <taxon>Metazoa</taxon>
        <taxon>Ecdysozoa</taxon>
        <taxon>Arthropoda</taxon>
        <taxon>Hexapoda</taxon>
        <taxon>Insecta</taxon>
        <taxon>Pterygota</taxon>
        <taxon>Neoptera</taxon>
        <taxon>Paraneoptera</taxon>
        <taxon>Hemiptera</taxon>
        <taxon>Heteroptera</taxon>
        <taxon>Panheteroptera</taxon>
        <taxon>Cimicomorpha</taxon>
        <taxon>Miridae</taxon>
        <taxon>Mirini</taxon>
        <taxon>Apolygus</taxon>
    </lineage>
</organism>
<keyword evidence="2" id="KW-1185">Reference proteome</keyword>
<comment type="caution">
    <text evidence="1">The sequence shown here is derived from an EMBL/GenBank/DDBJ whole genome shotgun (WGS) entry which is preliminary data.</text>
</comment>
<dbReference type="EMBL" id="WIXP02000006">
    <property type="protein sequence ID" value="KAF6208804.1"/>
    <property type="molecule type" value="Genomic_DNA"/>
</dbReference>
<dbReference type="Proteomes" id="UP000466442">
    <property type="component" value="Unassembled WGS sequence"/>
</dbReference>
<accession>A0A8S9XJS2</accession>
<sequence length="179" mass="18734">MLDTPSGSGLGMAELKQGTLCATWVWSLTGMALVAPPGGCVSQDCEACCGAQRLVGGGLEHSLLTLPDILPGSAAPCGDVWICKLVEQPKQPAERVLQIQRSVLIPMIRAYKACSTDALLVVADLPPLDLVLDARVAYTCLIIPRRASCPVVPSLQEIIRLSGLLATESSATASARKAI</sequence>
<proteinExistence type="predicted"/>
<reference evidence="1" key="1">
    <citation type="journal article" date="2021" name="Mol. Ecol. Resour.">
        <title>Apolygus lucorum genome provides insights into omnivorousness and mesophyll feeding.</title>
        <authorList>
            <person name="Liu Y."/>
            <person name="Liu H."/>
            <person name="Wang H."/>
            <person name="Huang T."/>
            <person name="Liu B."/>
            <person name="Yang B."/>
            <person name="Yin L."/>
            <person name="Li B."/>
            <person name="Zhang Y."/>
            <person name="Zhang S."/>
            <person name="Jiang F."/>
            <person name="Zhang X."/>
            <person name="Ren Y."/>
            <person name="Wang B."/>
            <person name="Wang S."/>
            <person name="Lu Y."/>
            <person name="Wu K."/>
            <person name="Fan W."/>
            <person name="Wang G."/>
        </authorList>
    </citation>
    <scope>NUCLEOTIDE SEQUENCE</scope>
    <source>
        <strain evidence="1">12Hb</strain>
    </source>
</reference>
<dbReference type="AlphaFoldDB" id="A0A8S9XJS2"/>
<name>A0A8S9XJS2_APOLU</name>
<evidence type="ECO:0000313" key="1">
    <source>
        <dbReference type="EMBL" id="KAF6208804.1"/>
    </source>
</evidence>
<gene>
    <name evidence="1" type="ORF">GE061_014545</name>
</gene>
<evidence type="ECO:0000313" key="2">
    <source>
        <dbReference type="Proteomes" id="UP000466442"/>
    </source>
</evidence>